<comment type="caution">
    <text evidence="1">The sequence shown here is derived from an EMBL/GenBank/DDBJ whole genome shotgun (WGS) entry which is preliminary data.</text>
</comment>
<reference evidence="1 2" key="1">
    <citation type="journal article" date="2024" name="IMA Fungus">
        <title>Apiospora arundinis, a panoply of carbohydrate-active enzymes and secondary metabolites.</title>
        <authorList>
            <person name="Sorensen T."/>
            <person name="Petersen C."/>
            <person name="Muurmann A.T."/>
            <person name="Christiansen J.V."/>
            <person name="Brundto M.L."/>
            <person name="Overgaard C.K."/>
            <person name="Boysen A.T."/>
            <person name="Wollenberg R.D."/>
            <person name="Larsen T.O."/>
            <person name="Sorensen J.L."/>
            <person name="Nielsen K.L."/>
            <person name="Sondergaard T.E."/>
        </authorList>
    </citation>
    <scope>NUCLEOTIDE SEQUENCE [LARGE SCALE GENOMIC DNA]</scope>
    <source>
        <strain evidence="1 2">AAU 773</strain>
    </source>
</reference>
<organism evidence="1 2">
    <name type="scientific">Apiospora arundinis</name>
    <dbReference type="NCBI Taxonomy" id="335852"/>
    <lineage>
        <taxon>Eukaryota</taxon>
        <taxon>Fungi</taxon>
        <taxon>Dikarya</taxon>
        <taxon>Ascomycota</taxon>
        <taxon>Pezizomycotina</taxon>
        <taxon>Sordariomycetes</taxon>
        <taxon>Xylariomycetidae</taxon>
        <taxon>Amphisphaeriales</taxon>
        <taxon>Apiosporaceae</taxon>
        <taxon>Apiospora</taxon>
    </lineage>
</organism>
<accession>A0ABR2I3E8</accession>
<protein>
    <submittedName>
        <fullName evidence="1">Uncharacterized protein</fullName>
    </submittedName>
</protein>
<proteinExistence type="predicted"/>
<evidence type="ECO:0000313" key="2">
    <source>
        <dbReference type="Proteomes" id="UP001390339"/>
    </source>
</evidence>
<sequence length="24" mass="2529">MSSDVDIDALTAAAAHHSTVNWES</sequence>
<name>A0ABR2I3E8_9PEZI</name>
<dbReference type="EMBL" id="JAPCWZ010000007">
    <property type="protein sequence ID" value="KAK8856912.1"/>
    <property type="molecule type" value="Genomic_DNA"/>
</dbReference>
<gene>
    <name evidence="1" type="ORF">PGQ11_012824</name>
</gene>
<dbReference type="Proteomes" id="UP001390339">
    <property type="component" value="Unassembled WGS sequence"/>
</dbReference>
<keyword evidence="2" id="KW-1185">Reference proteome</keyword>
<evidence type="ECO:0000313" key="1">
    <source>
        <dbReference type="EMBL" id="KAK8856912.1"/>
    </source>
</evidence>